<dbReference type="AlphaFoldDB" id="G0J2C6"/>
<feature type="transmembrane region" description="Helical" evidence="1">
    <location>
        <begin position="12"/>
        <end position="32"/>
    </location>
</feature>
<evidence type="ECO:0000313" key="3">
    <source>
        <dbReference type="Proteomes" id="UP000001635"/>
    </source>
</evidence>
<reference evidence="3" key="1">
    <citation type="submission" date="2011-07" db="EMBL/GenBank/DDBJ databases">
        <title>The complete genome of Cyclobacterium marinum DSM 745.</title>
        <authorList>
            <person name="Lucas S."/>
            <person name="Han J."/>
            <person name="Lapidus A."/>
            <person name="Bruce D."/>
            <person name="Goodwin L."/>
            <person name="Pitluck S."/>
            <person name="Peters L."/>
            <person name="Kyrpides N."/>
            <person name="Mavromatis K."/>
            <person name="Ivanova N."/>
            <person name="Ovchinnikova G."/>
            <person name="Chertkov O."/>
            <person name="Detter J.C."/>
            <person name="Tapia R."/>
            <person name="Han C."/>
            <person name="Land M."/>
            <person name="Hauser L."/>
            <person name="Markowitz V."/>
            <person name="Cheng J.-F."/>
            <person name="Hugenholtz P."/>
            <person name="Woyke T."/>
            <person name="Wu D."/>
            <person name="Tindall B."/>
            <person name="Schuetze A."/>
            <person name="Brambilla E."/>
            <person name="Klenk H.-P."/>
            <person name="Eisen J.A."/>
        </authorList>
    </citation>
    <scope>NUCLEOTIDE SEQUENCE [LARGE SCALE GENOMIC DNA]</scope>
    <source>
        <strain evidence="3">ATCC 25205 / DSM 745 / LMG 13164 / NCIMB 1802</strain>
    </source>
</reference>
<evidence type="ECO:0000313" key="2">
    <source>
        <dbReference type="EMBL" id="AEL25200.1"/>
    </source>
</evidence>
<organism evidence="2 3">
    <name type="scientific">Cyclobacterium marinum (strain ATCC 25205 / DSM 745 / LMG 13164 / NCIMB 1802)</name>
    <name type="common">Flectobacillus marinus</name>
    <dbReference type="NCBI Taxonomy" id="880070"/>
    <lineage>
        <taxon>Bacteria</taxon>
        <taxon>Pseudomonadati</taxon>
        <taxon>Bacteroidota</taxon>
        <taxon>Cytophagia</taxon>
        <taxon>Cytophagales</taxon>
        <taxon>Cyclobacteriaceae</taxon>
        <taxon>Cyclobacterium</taxon>
    </lineage>
</organism>
<dbReference type="Proteomes" id="UP000001635">
    <property type="component" value="Chromosome"/>
</dbReference>
<name>G0J2C6_CYCMS</name>
<dbReference type="KEGG" id="cmr:Cycma_1431"/>
<dbReference type="OrthoDB" id="8482296at2"/>
<gene>
    <name evidence="2" type="ordered locus">Cycma_1431</name>
</gene>
<keyword evidence="1" id="KW-0812">Transmembrane</keyword>
<dbReference type="eggNOG" id="ENOG502Z84U">
    <property type="taxonomic scope" value="Bacteria"/>
</dbReference>
<accession>G0J2C6</accession>
<keyword evidence="3" id="KW-1185">Reference proteome</keyword>
<keyword evidence="1" id="KW-1133">Transmembrane helix</keyword>
<dbReference type="HOGENOM" id="CLU_815581_0_0_10"/>
<keyword evidence="1" id="KW-0472">Membrane</keyword>
<dbReference type="EMBL" id="CP002955">
    <property type="protein sequence ID" value="AEL25200.1"/>
    <property type="molecule type" value="Genomic_DNA"/>
</dbReference>
<evidence type="ECO:0000256" key="1">
    <source>
        <dbReference type="SAM" id="Phobius"/>
    </source>
</evidence>
<dbReference type="RefSeq" id="WP_014019497.1">
    <property type="nucleotide sequence ID" value="NC_015914.1"/>
</dbReference>
<protein>
    <submittedName>
        <fullName evidence="2">Uncharacterized protein</fullName>
    </submittedName>
</protein>
<proteinExistence type="predicted"/>
<sequence length="364" mass="41019">MSYFRNHLKMCFFSLSPLFSFMIVGVLFQFRFGSQSLKKELFNVSSGNDLLIESDHENSSKIDSLTFFVSGLANEALLIKFFQGDFIDIPFDRDSQFFSSLYSAYLNSYARKCGGYLPTNKVEMTREECVTEQVTRNGYGVELSRYCVEWVTVGTGLYAKPDMYNGKLALEKIQSADVFRNVFGLISQDKGLEGMMDLVVDVQNIISDMNELLVLNECNSPGLIRFEENLNLFALNKQPVKLNVTNEAQQATISSGTIAVFKDQNYGHLIDDLISDHSKGWVMNRYQSGSVSNVAVMSRDESGRPAQVKANYVFSGFSGKSKGAVTLTFTNGLPDCMYFFDFPNTCRTPNRRIVAAYDNYAYDQ</sequence>